<comment type="caution">
    <text evidence="2">The sequence shown here is derived from an EMBL/GenBank/DDBJ whole genome shotgun (WGS) entry which is preliminary data.</text>
</comment>
<name>A0A5M3XVC0_9ACTN</name>
<keyword evidence="1" id="KW-1133">Transmembrane helix</keyword>
<proteinExistence type="predicted"/>
<organism evidence="2 3">
    <name type="scientific">Acrocarpospora pleiomorpha</name>
    <dbReference type="NCBI Taxonomy" id="90975"/>
    <lineage>
        <taxon>Bacteria</taxon>
        <taxon>Bacillati</taxon>
        <taxon>Actinomycetota</taxon>
        <taxon>Actinomycetes</taxon>
        <taxon>Streptosporangiales</taxon>
        <taxon>Streptosporangiaceae</taxon>
        <taxon>Acrocarpospora</taxon>
    </lineage>
</organism>
<evidence type="ECO:0000256" key="1">
    <source>
        <dbReference type="SAM" id="Phobius"/>
    </source>
</evidence>
<gene>
    <name evidence="2" type="ORF">Aple_077490</name>
</gene>
<evidence type="ECO:0000313" key="2">
    <source>
        <dbReference type="EMBL" id="GES24850.1"/>
    </source>
</evidence>
<dbReference type="AlphaFoldDB" id="A0A5M3XVC0"/>
<keyword evidence="1" id="KW-0472">Membrane</keyword>
<keyword evidence="1" id="KW-0812">Transmembrane</keyword>
<evidence type="ECO:0000313" key="3">
    <source>
        <dbReference type="Proteomes" id="UP000377595"/>
    </source>
</evidence>
<reference evidence="2 3" key="1">
    <citation type="submission" date="2019-10" db="EMBL/GenBank/DDBJ databases">
        <title>Whole genome shotgun sequence of Acrocarpospora pleiomorpha NBRC 16267.</title>
        <authorList>
            <person name="Ichikawa N."/>
            <person name="Kimura A."/>
            <person name="Kitahashi Y."/>
            <person name="Komaki H."/>
            <person name="Oguchi A."/>
        </authorList>
    </citation>
    <scope>NUCLEOTIDE SEQUENCE [LARGE SCALE GENOMIC DNA]</scope>
    <source>
        <strain evidence="2 3">NBRC 16267</strain>
    </source>
</reference>
<dbReference type="EMBL" id="BLAF01000057">
    <property type="protein sequence ID" value="GES24850.1"/>
    <property type="molecule type" value="Genomic_DNA"/>
</dbReference>
<feature type="transmembrane region" description="Helical" evidence="1">
    <location>
        <begin position="26"/>
        <end position="52"/>
    </location>
</feature>
<keyword evidence="3" id="KW-1185">Reference proteome</keyword>
<dbReference type="Proteomes" id="UP000377595">
    <property type="component" value="Unassembled WGS sequence"/>
</dbReference>
<sequence length="69" mass="7142">MSGLPVAGRRPGGPIRVLVVLRGVGIIPIIPIIPIALAAPIALIILAAPITLTRVWPGRRYGSGCARGR</sequence>
<accession>A0A5M3XVC0</accession>
<protein>
    <submittedName>
        <fullName evidence="2">Uncharacterized protein</fullName>
    </submittedName>
</protein>